<dbReference type="eggNOG" id="COG0290">
    <property type="taxonomic scope" value="Bacteria"/>
</dbReference>
<dbReference type="GO" id="GO:0043022">
    <property type="term" value="F:ribosome binding"/>
    <property type="evidence" value="ECO:0007669"/>
    <property type="project" value="UniProtKB-ARBA"/>
</dbReference>
<dbReference type="Proteomes" id="UP000008467">
    <property type="component" value="Chromosome"/>
</dbReference>
<dbReference type="SUPFAM" id="SSF55200">
    <property type="entry name" value="Translation initiation factor IF3, C-terminal domain"/>
    <property type="match status" value="1"/>
</dbReference>
<keyword evidence="4" id="KW-0963">Cytoplasm</keyword>
<dbReference type="NCBIfam" id="TIGR00168">
    <property type="entry name" value="infC"/>
    <property type="match status" value="1"/>
</dbReference>
<dbReference type="InterPro" id="IPR019814">
    <property type="entry name" value="Translation_initiation_fac_3_N"/>
</dbReference>
<evidence type="ECO:0000256" key="3">
    <source>
        <dbReference type="ARBA" id="ARBA00022917"/>
    </source>
</evidence>
<sequence>MPVINDLMINEQIRDKEVRLVGADGEQIGIVAGKEAQKMAAEKNLDLVKIAPQAKPPVCKIMDYGKYKFDAAKKEKEARKKQKVVSVKEVRLSASIEKHDFETKMKNAAKFLKAGDKVKISVVFRGREMMHTHRGNELLEQAIALVEEVGVAEQKPKLEGRAMVIVVAPK</sequence>
<dbReference type="GO" id="GO:0003743">
    <property type="term" value="F:translation initiation factor activity"/>
    <property type="evidence" value="ECO:0007669"/>
    <property type="project" value="UniProtKB-UniRule"/>
</dbReference>
<evidence type="ECO:0000256" key="5">
    <source>
        <dbReference type="NCBIfam" id="TIGR00168"/>
    </source>
</evidence>
<reference evidence="9 10" key="1">
    <citation type="journal article" date="2011" name="J. Bacteriol.">
        <title>Complete genome sequence of the cellulose-degrading bacterium Cellulosilyticum lentocellum.</title>
        <authorList>
            <consortium name="US DOE Joint Genome Institute"/>
            <person name="Miller D.A."/>
            <person name="Suen G."/>
            <person name="Bruce D."/>
            <person name="Copeland A."/>
            <person name="Cheng J.F."/>
            <person name="Detter C."/>
            <person name="Goodwin L.A."/>
            <person name="Han C.S."/>
            <person name="Hauser L.J."/>
            <person name="Land M.L."/>
            <person name="Lapidus A."/>
            <person name="Lucas S."/>
            <person name="Meincke L."/>
            <person name="Pitluck S."/>
            <person name="Tapia R."/>
            <person name="Teshima H."/>
            <person name="Woyke T."/>
            <person name="Fox B.G."/>
            <person name="Angert E.R."/>
            <person name="Currie C.R."/>
        </authorList>
    </citation>
    <scope>NUCLEOTIDE SEQUENCE [LARGE SCALE GENOMIC DNA]</scope>
    <source>
        <strain evidence="10">ATCC 49066 / DSM 5427 / NCIMB 11756 / RHM5</strain>
    </source>
</reference>
<dbReference type="SUPFAM" id="SSF54364">
    <property type="entry name" value="Translation initiation factor IF3, N-terminal domain"/>
    <property type="match status" value="1"/>
</dbReference>
<dbReference type="Pfam" id="PF05198">
    <property type="entry name" value="IF3_N"/>
    <property type="match status" value="1"/>
</dbReference>
<dbReference type="HAMAP" id="MF_00080">
    <property type="entry name" value="IF_3"/>
    <property type="match status" value="1"/>
</dbReference>
<dbReference type="InterPro" id="IPR019815">
    <property type="entry name" value="Translation_initiation_fac_3_C"/>
</dbReference>
<dbReference type="PANTHER" id="PTHR10938">
    <property type="entry name" value="TRANSLATION INITIATION FACTOR IF-3"/>
    <property type="match status" value="1"/>
</dbReference>
<gene>
    <name evidence="4" type="primary">infC</name>
    <name evidence="9" type="ordered locus">Clole_2947</name>
</gene>
<dbReference type="InterPro" id="IPR019813">
    <property type="entry name" value="Translation_initiation_fac3_CS"/>
</dbReference>
<dbReference type="FunFam" id="3.10.20.80:FF:000001">
    <property type="entry name" value="Translation initiation factor IF-3"/>
    <property type="match status" value="1"/>
</dbReference>
<name>F2JLW8_CELLD</name>
<dbReference type="InterPro" id="IPR036788">
    <property type="entry name" value="T_IF-3_C_sf"/>
</dbReference>
<proteinExistence type="inferred from homology"/>
<dbReference type="PANTHER" id="PTHR10938:SF0">
    <property type="entry name" value="TRANSLATION INITIATION FACTOR IF-3, MITOCHONDRIAL"/>
    <property type="match status" value="1"/>
</dbReference>
<dbReference type="Gene3D" id="3.30.110.10">
    <property type="entry name" value="Translation initiation factor 3 (IF-3), C-terminal domain"/>
    <property type="match status" value="1"/>
</dbReference>
<dbReference type="FunFam" id="3.30.110.10:FF:000001">
    <property type="entry name" value="Translation initiation factor IF-3"/>
    <property type="match status" value="1"/>
</dbReference>
<keyword evidence="3 4" id="KW-0648">Protein biosynthesis</keyword>
<dbReference type="Gene3D" id="3.10.20.80">
    <property type="entry name" value="Translation initiation factor 3 (IF-3), N-terminal domain"/>
    <property type="match status" value="1"/>
</dbReference>
<evidence type="ECO:0000259" key="8">
    <source>
        <dbReference type="Pfam" id="PF05198"/>
    </source>
</evidence>
<feature type="domain" description="Translation initiation factor 3 N-terminal" evidence="8">
    <location>
        <begin position="9"/>
        <end position="78"/>
    </location>
</feature>
<feature type="domain" description="Translation initiation factor 3 C-terminal" evidence="7">
    <location>
        <begin position="85"/>
        <end position="170"/>
    </location>
</feature>
<evidence type="ECO:0000256" key="6">
    <source>
        <dbReference type="RuleBase" id="RU000646"/>
    </source>
</evidence>
<evidence type="ECO:0000313" key="9">
    <source>
        <dbReference type="EMBL" id="ADZ84644.1"/>
    </source>
</evidence>
<comment type="subunit">
    <text evidence="4 6">Monomer.</text>
</comment>
<dbReference type="KEGG" id="cle:Clole_2947"/>
<keyword evidence="2 4" id="KW-0396">Initiation factor</keyword>
<comment type="function">
    <text evidence="4 6">IF-3 binds to the 30S ribosomal subunit and shifts the equilibrium between 70S ribosomes and their 50S and 30S subunits in favor of the free subunits, thus enhancing the availability of 30S subunits on which protein synthesis initiation begins.</text>
</comment>
<evidence type="ECO:0000259" key="7">
    <source>
        <dbReference type="Pfam" id="PF00707"/>
    </source>
</evidence>
<dbReference type="AlphaFoldDB" id="F2JLW8"/>
<keyword evidence="10" id="KW-1185">Reference proteome</keyword>
<dbReference type="GO" id="GO:0005829">
    <property type="term" value="C:cytosol"/>
    <property type="evidence" value="ECO:0007669"/>
    <property type="project" value="TreeGrafter"/>
</dbReference>
<dbReference type="GO" id="GO:0032790">
    <property type="term" value="P:ribosome disassembly"/>
    <property type="evidence" value="ECO:0007669"/>
    <property type="project" value="TreeGrafter"/>
</dbReference>
<dbReference type="STRING" id="642492.Clole_2947"/>
<dbReference type="EMBL" id="CP002582">
    <property type="protein sequence ID" value="ADZ84644.1"/>
    <property type="molecule type" value="Genomic_DNA"/>
</dbReference>
<dbReference type="PROSITE" id="PS00938">
    <property type="entry name" value="IF3"/>
    <property type="match status" value="1"/>
</dbReference>
<dbReference type="InterPro" id="IPR001288">
    <property type="entry name" value="Translation_initiation_fac_3"/>
</dbReference>
<evidence type="ECO:0000256" key="1">
    <source>
        <dbReference type="ARBA" id="ARBA00005439"/>
    </source>
</evidence>
<evidence type="ECO:0000256" key="2">
    <source>
        <dbReference type="ARBA" id="ARBA00022540"/>
    </source>
</evidence>
<comment type="similarity">
    <text evidence="1 4 6">Belongs to the IF-3 family.</text>
</comment>
<dbReference type="Pfam" id="PF00707">
    <property type="entry name" value="IF3_C"/>
    <property type="match status" value="1"/>
</dbReference>
<accession>F2JLW8</accession>
<dbReference type="InterPro" id="IPR036787">
    <property type="entry name" value="T_IF-3_N_sf"/>
</dbReference>
<evidence type="ECO:0000256" key="4">
    <source>
        <dbReference type="HAMAP-Rule" id="MF_00080"/>
    </source>
</evidence>
<dbReference type="HOGENOM" id="CLU_054919_3_2_9"/>
<organism evidence="9 10">
    <name type="scientific">Cellulosilyticum lentocellum (strain ATCC 49066 / DSM 5427 / NCIMB 11756 / RHM5)</name>
    <name type="common">Clostridium lentocellum</name>
    <dbReference type="NCBI Taxonomy" id="642492"/>
    <lineage>
        <taxon>Bacteria</taxon>
        <taxon>Bacillati</taxon>
        <taxon>Bacillota</taxon>
        <taxon>Clostridia</taxon>
        <taxon>Lachnospirales</taxon>
        <taxon>Cellulosilyticaceae</taxon>
        <taxon>Cellulosilyticum</taxon>
    </lineage>
</organism>
<dbReference type="GO" id="GO:0016020">
    <property type="term" value="C:membrane"/>
    <property type="evidence" value="ECO:0007669"/>
    <property type="project" value="TreeGrafter"/>
</dbReference>
<evidence type="ECO:0000313" key="10">
    <source>
        <dbReference type="Proteomes" id="UP000008467"/>
    </source>
</evidence>
<comment type="subcellular location">
    <subcellularLocation>
        <location evidence="4 6">Cytoplasm</location>
    </subcellularLocation>
</comment>
<protein>
    <recommendedName>
        <fullName evidence="4 5">Translation initiation factor IF-3</fullName>
    </recommendedName>
</protein>